<dbReference type="InterPro" id="IPR001025">
    <property type="entry name" value="BAH_dom"/>
</dbReference>
<protein>
    <recommendedName>
        <fullName evidence="1">BAH domain-containing protein</fullName>
    </recommendedName>
</protein>
<dbReference type="PROSITE" id="PS51038">
    <property type="entry name" value="BAH"/>
    <property type="match status" value="1"/>
</dbReference>
<dbReference type="CDD" id="cd04714">
    <property type="entry name" value="BAH_BAHCC1"/>
    <property type="match status" value="1"/>
</dbReference>
<dbReference type="PANTHER" id="PTHR12505:SF24">
    <property type="entry name" value="PROTEIN WINGED EYE"/>
    <property type="match status" value="1"/>
</dbReference>
<dbReference type="PANTHER" id="PTHR12505">
    <property type="entry name" value="PHD FINGER TRANSCRIPTION FACTOR"/>
    <property type="match status" value="1"/>
</dbReference>
<dbReference type="Pfam" id="PF01426">
    <property type="entry name" value="BAH"/>
    <property type="match status" value="1"/>
</dbReference>
<dbReference type="EMBL" id="JBFDAA010000018">
    <property type="protein sequence ID" value="KAL1116151.1"/>
    <property type="molecule type" value="Genomic_DNA"/>
</dbReference>
<gene>
    <name evidence="2" type="ORF">AAG570_005646</name>
</gene>
<name>A0ABD0XY16_9HEMI</name>
<accession>A0ABD0XY16</accession>
<reference evidence="2 3" key="1">
    <citation type="submission" date="2024-07" db="EMBL/GenBank/DDBJ databases">
        <title>Chromosome-level genome assembly of the water stick insect Ranatra chinensis (Heteroptera: Nepidae).</title>
        <authorList>
            <person name="Liu X."/>
        </authorList>
    </citation>
    <scope>NUCLEOTIDE SEQUENCE [LARGE SCALE GENOMIC DNA]</scope>
    <source>
        <strain evidence="2">Cailab_2021Rc</strain>
        <tissue evidence="2">Muscle</tissue>
    </source>
</reference>
<keyword evidence="3" id="KW-1185">Reference proteome</keyword>
<proteinExistence type="predicted"/>
<evidence type="ECO:0000313" key="2">
    <source>
        <dbReference type="EMBL" id="KAL1116151.1"/>
    </source>
</evidence>
<dbReference type="InterPro" id="IPR052429">
    <property type="entry name" value="BAH_domain_protein"/>
</dbReference>
<dbReference type="Gene3D" id="2.30.30.490">
    <property type="match status" value="1"/>
</dbReference>
<dbReference type="InterPro" id="IPR043151">
    <property type="entry name" value="BAH_sf"/>
</dbReference>
<dbReference type="SMART" id="SM00439">
    <property type="entry name" value="BAH"/>
    <property type="match status" value="1"/>
</dbReference>
<comment type="caution">
    <text evidence="2">The sequence shown here is derived from an EMBL/GenBank/DDBJ whole genome shotgun (WGS) entry which is preliminary data.</text>
</comment>
<dbReference type="Proteomes" id="UP001558652">
    <property type="component" value="Unassembled WGS sequence"/>
</dbReference>
<evidence type="ECO:0000313" key="3">
    <source>
        <dbReference type="Proteomes" id="UP001558652"/>
    </source>
</evidence>
<sequence length="171" mass="19667">MAAFLPARQLWGWSGKGLKRGKGQGQRARRKIFYKAIQRGKETITVGDCAVFLSTGRPDRPYIGRIESMWECWGSNMLVKVSWFYHPEETIGCPEHLPYPGALFESPHNDENDVQTISHKCEVLSLEEYKERLVECPQLLETVYDNNDTYYLAGYYDPTNLTLRLEQGIGE</sequence>
<feature type="domain" description="BAH" evidence="1">
    <location>
        <begin position="42"/>
        <end position="167"/>
    </location>
</feature>
<organism evidence="2 3">
    <name type="scientific">Ranatra chinensis</name>
    <dbReference type="NCBI Taxonomy" id="642074"/>
    <lineage>
        <taxon>Eukaryota</taxon>
        <taxon>Metazoa</taxon>
        <taxon>Ecdysozoa</taxon>
        <taxon>Arthropoda</taxon>
        <taxon>Hexapoda</taxon>
        <taxon>Insecta</taxon>
        <taxon>Pterygota</taxon>
        <taxon>Neoptera</taxon>
        <taxon>Paraneoptera</taxon>
        <taxon>Hemiptera</taxon>
        <taxon>Heteroptera</taxon>
        <taxon>Panheteroptera</taxon>
        <taxon>Nepomorpha</taxon>
        <taxon>Nepidae</taxon>
        <taxon>Ranatrinae</taxon>
        <taxon>Ranatra</taxon>
    </lineage>
</organism>
<evidence type="ECO:0000259" key="1">
    <source>
        <dbReference type="PROSITE" id="PS51038"/>
    </source>
</evidence>
<dbReference type="AlphaFoldDB" id="A0ABD0XY16"/>